<dbReference type="FunCoup" id="L9KYC8">
    <property type="interactions" value="921"/>
</dbReference>
<keyword evidence="4 8" id="KW-0371">Homeobox</keyword>
<sequence length="480" mass="51580">MRALCVRQAGTIPFLGSTPIPPHEGRVTTAWEARSETARPRSSVLSTRAGRCGGGAGTFPPRLSHSDSAEVRRAGAGNKGAEWGGERVGRGRAPGRLPEAPGRRKPKCHLNSTQGAGDWDPSALFSNNGWNTSYKLRESLCEEDERFFPVAQLLAPPDPSSAALGGELQDEKQESARRGEAGPAAESVGASNRIPSPGHAGSCHQRRLAETMKGVVAASGSETEDEDSMDIPLDLSSSAGSGKRRRRGNLPKESVQILRDWLYEHRYNAYPSEQEKALLSQQTHLSTLQVCNWFINARRRLLPDMLRKDGKDPNQFTISRRGAKISEANSVDSAVGIKNFLPALEETPFHSCTAGPNPTLGRPLSPKSASPGSILARPSVICHTTVTALKDVPFSLCQPVGVGQNTDIQQIAAGNFTDTSLMYPEDMCKSGPSTNTQSGLFNTPPPTPPDLNQDFSGFQLLVDVALKRAAEMELQAKLTA</sequence>
<dbReference type="PROSITE" id="PS50071">
    <property type="entry name" value="HOMEOBOX_2"/>
    <property type="match status" value="1"/>
</dbReference>
<dbReference type="InterPro" id="IPR009057">
    <property type="entry name" value="Homeodomain-like_sf"/>
</dbReference>
<keyword evidence="6 8" id="KW-0539">Nucleus</keyword>
<dbReference type="SMART" id="SM00389">
    <property type="entry name" value="HOX"/>
    <property type="match status" value="1"/>
</dbReference>
<dbReference type="InterPro" id="IPR050224">
    <property type="entry name" value="TALE_homeobox"/>
</dbReference>
<dbReference type="PANTHER" id="PTHR11850">
    <property type="entry name" value="HOMEOBOX PROTEIN TRANSCRIPTION FACTORS"/>
    <property type="match status" value="1"/>
</dbReference>
<evidence type="ECO:0000313" key="12">
    <source>
        <dbReference type="Proteomes" id="UP000011518"/>
    </source>
</evidence>
<proteinExistence type="inferred from homology"/>
<dbReference type="InParanoid" id="L9KYC8"/>
<dbReference type="FunFam" id="1.10.10.60:FF:000059">
    <property type="entry name" value="TGFB-induced factor homeobox 1"/>
    <property type="match status" value="1"/>
</dbReference>
<keyword evidence="5" id="KW-0804">Transcription</keyword>
<dbReference type="Pfam" id="PF05920">
    <property type="entry name" value="Homeobox_KN"/>
    <property type="match status" value="1"/>
</dbReference>
<feature type="DNA-binding region" description="Homeobox" evidence="8">
    <location>
        <begin position="243"/>
        <end position="305"/>
    </location>
</feature>
<feature type="region of interest" description="Disordered" evidence="9">
    <location>
        <begin position="37"/>
        <end position="120"/>
    </location>
</feature>
<evidence type="ECO:0000259" key="10">
    <source>
        <dbReference type="PROSITE" id="PS50071"/>
    </source>
</evidence>
<evidence type="ECO:0000256" key="9">
    <source>
        <dbReference type="SAM" id="MobiDB-lite"/>
    </source>
</evidence>
<dbReference type="CDD" id="cd00086">
    <property type="entry name" value="homeodomain"/>
    <property type="match status" value="1"/>
</dbReference>
<evidence type="ECO:0000256" key="8">
    <source>
        <dbReference type="PROSITE-ProRule" id="PRU00108"/>
    </source>
</evidence>
<dbReference type="EMBL" id="KB320602">
    <property type="protein sequence ID" value="ELW67718.1"/>
    <property type="molecule type" value="Genomic_DNA"/>
</dbReference>
<reference evidence="12" key="2">
    <citation type="journal article" date="2013" name="Nat. Commun.">
        <title>Genome of the Chinese tree shrew.</title>
        <authorList>
            <person name="Fan Y."/>
            <person name="Huang Z.Y."/>
            <person name="Cao C.C."/>
            <person name="Chen C.S."/>
            <person name="Chen Y.X."/>
            <person name="Fan D.D."/>
            <person name="He J."/>
            <person name="Hou H.L."/>
            <person name="Hu L."/>
            <person name="Hu X.T."/>
            <person name="Jiang X.T."/>
            <person name="Lai R."/>
            <person name="Lang Y.S."/>
            <person name="Liang B."/>
            <person name="Liao S.G."/>
            <person name="Mu D."/>
            <person name="Ma Y.Y."/>
            <person name="Niu Y.Y."/>
            <person name="Sun X.Q."/>
            <person name="Xia J.Q."/>
            <person name="Xiao J."/>
            <person name="Xiong Z.Q."/>
            <person name="Xu L."/>
            <person name="Yang L."/>
            <person name="Zhang Y."/>
            <person name="Zhao W."/>
            <person name="Zhao X.D."/>
            <person name="Zheng Y.T."/>
            <person name="Zhou J.M."/>
            <person name="Zhu Y.B."/>
            <person name="Zhang G.J."/>
            <person name="Wang J."/>
            <person name="Yao Y.G."/>
        </authorList>
    </citation>
    <scope>NUCLEOTIDE SEQUENCE [LARGE SCALE GENOMIC DNA]</scope>
</reference>
<evidence type="ECO:0000256" key="4">
    <source>
        <dbReference type="ARBA" id="ARBA00023155"/>
    </source>
</evidence>
<feature type="region of interest" description="Disordered" evidence="9">
    <location>
        <begin position="158"/>
        <end position="249"/>
    </location>
</feature>
<feature type="domain" description="Homeobox" evidence="10">
    <location>
        <begin position="241"/>
        <end position="304"/>
    </location>
</feature>
<dbReference type="Gene3D" id="1.10.10.60">
    <property type="entry name" value="Homeodomain-like"/>
    <property type="match status" value="1"/>
</dbReference>
<reference evidence="12" key="1">
    <citation type="submission" date="2012-07" db="EMBL/GenBank/DDBJ databases">
        <title>Genome of the Chinese tree shrew, a rising model animal genetically related to primates.</title>
        <authorList>
            <person name="Zhang G."/>
            <person name="Fan Y."/>
            <person name="Yao Y."/>
            <person name="Huang Z."/>
        </authorList>
    </citation>
    <scope>NUCLEOTIDE SEQUENCE [LARGE SCALE GENOMIC DNA]</scope>
</reference>
<dbReference type="InterPro" id="IPR008422">
    <property type="entry name" value="KN_HD"/>
</dbReference>
<evidence type="ECO:0000256" key="2">
    <source>
        <dbReference type="ARBA" id="ARBA00023015"/>
    </source>
</evidence>
<comment type="subcellular location">
    <subcellularLocation>
        <location evidence="1 8">Nucleus</location>
    </subcellularLocation>
</comment>
<name>L9KYC8_TUPCH</name>
<dbReference type="GO" id="GO:0003677">
    <property type="term" value="F:DNA binding"/>
    <property type="evidence" value="ECO:0007669"/>
    <property type="project" value="UniProtKB-UniRule"/>
</dbReference>
<dbReference type="InterPro" id="IPR001356">
    <property type="entry name" value="HD"/>
</dbReference>
<organism evidence="11 12">
    <name type="scientific">Tupaia chinensis</name>
    <name type="common">Chinese tree shrew</name>
    <name type="synonym">Tupaia belangeri chinensis</name>
    <dbReference type="NCBI Taxonomy" id="246437"/>
    <lineage>
        <taxon>Eukaryota</taxon>
        <taxon>Metazoa</taxon>
        <taxon>Chordata</taxon>
        <taxon>Craniata</taxon>
        <taxon>Vertebrata</taxon>
        <taxon>Euteleostomi</taxon>
        <taxon>Mammalia</taxon>
        <taxon>Eutheria</taxon>
        <taxon>Euarchontoglires</taxon>
        <taxon>Scandentia</taxon>
        <taxon>Tupaiidae</taxon>
        <taxon>Tupaia</taxon>
    </lineage>
</organism>
<feature type="compositionally biased region" description="Basic and acidic residues" evidence="9">
    <location>
        <begin position="169"/>
        <end position="180"/>
    </location>
</feature>
<gene>
    <name evidence="11" type="ORF">TREES_T100013879</name>
</gene>
<dbReference type="Proteomes" id="UP000011518">
    <property type="component" value="Unassembled WGS sequence"/>
</dbReference>
<feature type="compositionally biased region" description="Basic and acidic residues" evidence="9">
    <location>
        <begin position="64"/>
        <end position="73"/>
    </location>
</feature>
<dbReference type="SUPFAM" id="SSF46689">
    <property type="entry name" value="Homeodomain-like"/>
    <property type="match status" value="1"/>
</dbReference>
<accession>L9KYC8</accession>
<evidence type="ECO:0000256" key="1">
    <source>
        <dbReference type="ARBA" id="ARBA00004123"/>
    </source>
</evidence>
<protein>
    <submittedName>
        <fullName evidence="11">Homeobox protein TGIF1</fullName>
    </submittedName>
</protein>
<evidence type="ECO:0000256" key="6">
    <source>
        <dbReference type="ARBA" id="ARBA00023242"/>
    </source>
</evidence>
<dbReference type="GO" id="GO:0006355">
    <property type="term" value="P:regulation of DNA-templated transcription"/>
    <property type="evidence" value="ECO:0007669"/>
    <property type="project" value="InterPro"/>
</dbReference>
<dbReference type="STRING" id="246437.L9KYC8"/>
<keyword evidence="12" id="KW-1185">Reference proteome</keyword>
<comment type="similarity">
    <text evidence="7">Belongs to the TALE/TGIF homeobox family.</text>
</comment>
<dbReference type="AlphaFoldDB" id="L9KYC8"/>
<keyword evidence="3 8" id="KW-0238">DNA-binding</keyword>
<dbReference type="eggNOG" id="KOG0773">
    <property type="taxonomic scope" value="Eukaryota"/>
</dbReference>
<keyword evidence="2" id="KW-0805">Transcription regulation</keyword>
<evidence type="ECO:0000256" key="3">
    <source>
        <dbReference type="ARBA" id="ARBA00023125"/>
    </source>
</evidence>
<evidence type="ECO:0000256" key="5">
    <source>
        <dbReference type="ARBA" id="ARBA00023163"/>
    </source>
</evidence>
<evidence type="ECO:0000313" key="11">
    <source>
        <dbReference type="EMBL" id="ELW67718.1"/>
    </source>
</evidence>
<dbReference type="GO" id="GO:0005634">
    <property type="term" value="C:nucleus"/>
    <property type="evidence" value="ECO:0007669"/>
    <property type="project" value="UniProtKB-SubCell"/>
</dbReference>
<evidence type="ECO:0000256" key="7">
    <source>
        <dbReference type="ARBA" id="ARBA00038021"/>
    </source>
</evidence>